<dbReference type="FunFam" id="1.10.10.750:FF:000003">
    <property type="entry name" value="GTPase activating protein (Evi5)"/>
    <property type="match status" value="1"/>
</dbReference>
<reference evidence="7 8" key="1">
    <citation type="journal article" date="2013" name="Proc. Natl. Acad. Sci. U.S.A.">
        <title>Genome of an arbuscular mycorrhizal fungus provides insight into the oldest plant symbiosis.</title>
        <authorList>
            <person name="Tisserant E."/>
            <person name="Malbreil M."/>
            <person name="Kuo A."/>
            <person name="Kohler A."/>
            <person name="Symeonidi A."/>
            <person name="Balestrini R."/>
            <person name="Charron P."/>
            <person name="Duensing N."/>
            <person name="Frei Dit Frey N."/>
            <person name="Gianinazzi-Pearson V."/>
            <person name="Gilbert L.B."/>
            <person name="Handa Y."/>
            <person name="Herr J.R."/>
            <person name="Hijri M."/>
            <person name="Koul R."/>
            <person name="Kawaguchi M."/>
            <person name="Krajinski F."/>
            <person name="Lammers P.J."/>
            <person name="Masclaux F.G."/>
            <person name="Murat C."/>
            <person name="Morin E."/>
            <person name="Ndikumana S."/>
            <person name="Pagni M."/>
            <person name="Petitpierre D."/>
            <person name="Requena N."/>
            <person name="Rosikiewicz P."/>
            <person name="Riley R."/>
            <person name="Saito K."/>
            <person name="San Clemente H."/>
            <person name="Shapiro H."/>
            <person name="van Tuinen D."/>
            <person name="Becard G."/>
            <person name="Bonfante P."/>
            <person name="Paszkowski U."/>
            <person name="Shachar-Hill Y.Y."/>
            <person name="Tuskan G.A."/>
            <person name="Young P.W."/>
            <person name="Sanders I.R."/>
            <person name="Henrissat B."/>
            <person name="Rensing S.A."/>
            <person name="Grigoriev I.V."/>
            <person name="Corradi N."/>
            <person name="Roux C."/>
            <person name="Martin F."/>
        </authorList>
    </citation>
    <scope>NUCLEOTIDE SEQUENCE [LARGE SCALE GENOMIC DNA]</scope>
    <source>
        <strain evidence="7 8">DAOM 197198</strain>
    </source>
</reference>
<keyword evidence="5" id="KW-1133">Transmembrane helix</keyword>
<dbReference type="Proteomes" id="UP000018888">
    <property type="component" value="Unassembled WGS sequence"/>
</dbReference>
<accession>A0A2P4QMB2</accession>
<dbReference type="GO" id="GO:0031267">
    <property type="term" value="F:small GTPase binding"/>
    <property type="evidence" value="ECO:0007669"/>
    <property type="project" value="TreeGrafter"/>
</dbReference>
<keyword evidence="1" id="KW-0343">GTPase activation</keyword>
<dbReference type="Pfam" id="PF00566">
    <property type="entry name" value="RabGAP-TBC"/>
    <property type="match status" value="1"/>
</dbReference>
<feature type="domain" description="Rab-GAP TBC" evidence="6">
    <location>
        <begin position="280"/>
        <end position="469"/>
    </location>
</feature>
<evidence type="ECO:0000256" key="4">
    <source>
        <dbReference type="SAM" id="MobiDB-lite"/>
    </source>
</evidence>
<dbReference type="Gene3D" id="1.10.10.750">
    <property type="entry name" value="Ypt/Rab-GAP domain of gyp1p, domain 1"/>
    <property type="match status" value="1"/>
</dbReference>
<dbReference type="EMBL" id="AUPC02000030">
    <property type="protein sequence ID" value="POG78782.1"/>
    <property type="molecule type" value="Genomic_DNA"/>
</dbReference>
<evidence type="ECO:0000313" key="8">
    <source>
        <dbReference type="Proteomes" id="UP000018888"/>
    </source>
</evidence>
<dbReference type="SMART" id="SM00164">
    <property type="entry name" value="TBC"/>
    <property type="match status" value="1"/>
</dbReference>
<dbReference type="FunFam" id="1.10.8.270:FF:000001">
    <property type="entry name" value="TBC1 domain family member 1"/>
    <property type="match status" value="1"/>
</dbReference>
<sequence>NKKPPKLNMAFKNNRPTSQQISSKDSSGKDSSSKDSSVKDSSAKDFSVKNSSDKDSSVKNSSTKGSPNTVISPPLVSPKIIELRKSESFQSKSSVKENSADDSSNVTSSKSSKKPTPLFASKSHRGVAKKKTSTLSSLPKAELNKELLARLEQQNSQLPPQDSTQFLLARLERQNDMLDNDPKSVCIESNVLKANMDVVQSLINDIKTPEADVDTDTSDDANPTSSNPSNTITKKKKKLRDSNDEETKKIDWDFWTALIQDYTAVATKLPHLLAAKLQQGLPSKLRGLVWQSMSQASSTYLETMYSQLLSESSPYDKIIERDLARTFPGVELFKEENGHGQTMLWNVLRAYSLYDPLVGYCQGLGFLVGPLLMNNEEKLLSFGEFEDLLDFLTSRLYETYNNEPTGLIKDAMELSSVITKGKLDELSDSYVHDMEDQKKRAEELVAVRFNGRFDRSKKDKKKDDSKKREKRSGDNRWSLNPSLPNSRHSVATMQNLTRSNSSSSTSSDFSTSSDSEAPTSVTPAPNFVSNDASTGVLHQQIEDLVTAYSHLQKEHAEITEQLVGIKMEKIDLVNEVDALNSRLRGMEKENKRMSIDSSMTLNNDDGFESGRSTRIASPITPNPDQKDGYDQMKNFMNYIGSKLGYEDGLDKELLKSRRLSAPATSLTEYQLSLLMNSNNNAHSESKDGAFGLVKEWNEKSKEQYSLELALTEELIQVKQEKFELMLENKELVKRNCELENALENSHQIQKFIQDKNAFLRTEIERLDEESTQALYEQNSLKEEIKAIKHNRIEHIRSNRENEKLKKELENVETRLRQYEPDYMGNNEWVTTMEEIEEIIAASNTPKSRRVSFLNFFVTPNGSKSSSDGDFFTSTCTGENCPTAKKCDELEKMLKHVKMLLVESERARDQMSTQLEELNIFSCILFLFFILIVNKAKKNCKLYFKKKMYFSNEFF</sequence>
<feature type="compositionally biased region" description="Low complexity" evidence="4">
    <location>
        <begin position="101"/>
        <end position="117"/>
    </location>
</feature>
<dbReference type="PROSITE" id="PS50086">
    <property type="entry name" value="TBC_RABGAP"/>
    <property type="match status" value="1"/>
</dbReference>
<proteinExistence type="predicted"/>
<dbReference type="InterPro" id="IPR000195">
    <property type="entry name" value="Rab-GAP-TBC_dom"/>
</dbReference>
<keyword evidence="2 3" id="KW-0175">Coiled coil</keyword>
<feature type="compositionally biased region" description="Basic residues" evidence="4">
    <location>
        <begin position="122"/>
        <end position="132"/>
    </location>
</feature>
<feature type="region of interest" description="Disordered" evidence="4">
    <location>
        <begin position="209"/>
        <end position="243"/>
    </location>
</feature>
<name>A0A2P4QMB2_RHIID</name>
<dbReference type="GO" id="GO:0005096">
    <property type="term" value="F:GTPase activator activity"/>
    <property type="evidence" value="ECO:0007669"/>
    <property type="project" value="UniProtKB-KW"/>
</dbReference>
<comment type="caution">
    <text evidence="7">The sequence shown here is derived from an EMBL/GenBank/DDBJ whole genome shotgun (WGS) entry which is preliminary data.</text>
</comment>
<evidence type="ECO:0000259" key="6">
    <source>
        <dbReference type="PROSITE" id="PS50086"/>
    </source>
</evidence>
<feature type="coiled-coil region" evidence="3">
    <location>
        <begin position="749"/>
        <end position="821"/>
    </location>
</feature>
<feature type="non-terminal residue" evidence="7">
    <location>
        <position position="1"/>
    </location>
</feature>
<feature type="region of interest" description="Disordered" evidence="4">
    <location>
        <begin position="1"/>
        <end position="138"/>
    </location>
</feature>
<dbReference type="SUPFAM" id="SSF47923">
    <property type="entry name" value="Ypt/Rab-GAP domain of gyp1p"/>
    <property type="match status" value="1"/>
</dbReference>
<feature type="compositionally biased region" description="Basic and acidic residues" evidence="4">
    <location>
        <begin position="455"/>
        <end position="474"/>
    </location>
</feature>
<evidence type="ECO:0000256" key="2">
    <source>
        <dbReference type="ARBA" id="ARBA00023054"/>
    </source>
</evidence>
<reference evidence="7 8" key="2">
    <citation type="journal article" date="2018" name="New Phytol.">
        <title>High intraspecific genome diversity in the model arbuscular mycorrhizal symbiont Rhizophagus irregularis.</title>
        <authorList>
            <person name="Chen E.C.H."/>
            <person name="Morin E."/>
            <person name="Beaudet D."/>
            <person name="Noel J."/>
            <person name="Yildirir G."/>
            <person name="Ndikumana S."/>
            <person name="Charron P."/>
            <person name="St-Onge C."/>
            <person name="Giorgi J."/>
            <person name="Kruger M."/>
            <person name="Marton T."/>
            <person name="Ropars J."/>
            <person name="Grigoriev I.V."/>
            <person name="Hainaut M."/>
            <person name="Henrissat B."/>
            <person name="Roux C."/>
            <person name="Martin F."/>
            <person name="Corradi N."/>
        </authorList>
    </citation>
    <scope>NUCLEOTIDE SEQUENCE [LARGE SCALE GENOMIC DNA]</scope>
    <source>
        <strain evidence="7 8">DAOM 197198</strain>
    </source>
</reference>
<dbReference type="InterPro" id="IPR035969">
    <property type="entry name" value="Rab-GAP_TBC_sf"/>
</dbReference>
<dbReference type="AlphaFoldDB" id="A0A2P4QMB2"/>
<organism evidence="7 8">
    <name type="scientific">Rhizophagus irregularis (strain DAOM 181602 / DAOM 197198 / MUCL 43194)</name>
    <name type="common">Arbuscular mycorrhizal fungus</name>
    <name type="synonym">Glomus intraradices</name>
    <dbReference type="NCBI Taxonomy" id="747089"/>
    <lineage>
        <taxon>Eukaryota</taxon>
        <taxon>Fungi</taxon>
        <taxon>Fungi incertae sedis</taxon>
        <taxon>Mucoromycota</taxon>
        <taxon>Glomeromycotina</taxon>
        <taxon>Glomeromycetes</taxon>
        <taxon>Glomerales</taxon>
        <taxon>Glomeraceae</taxon>
        <taxon>Rhizophagus</taxon>
    </lineage>
</organism>
<feature type="compositionally biased region" description="Polar residues" evidence="4">
    <location>
        <begin position="475"/>
        <end position="498"/>
    </location>
</feature>
<protein>
    <recommendedName>
        <fullName evidence="6">Rab-GAP TBC domain-containing protein</fullName>
    </recommendedName>
</protein>
<feature type="compositionally biased region" description="Basic and acidic residues" evidence="4">
    <location>
        <begin position="26"/>
        <end position="57"/>
    </location>
</feature>
<feature type="transmembrane region" description="Helical" evidence="5">
    <location>
        <begin position="917"/>
        <end position="935"/>
    </location>
</feature>
<dbReference type="VEuPathDB" id="FungiDB:RhiirFUN_019925"/>
<feature type="compositionally biased region" description="Polar residues" evidence="4">
    <location>
        <begin position="220"/>
        <end position="232"/>
    </location>
</feature>
<feature type="compositionally biased region" description="Polar residues" evidence="4">
    <location>
        <begin position="516"/>
        <end position="527"/>
    </location>
</feature>
<dbReference type="PANTHER" id="PTHR47219">
    <property type="entry name" value="RAB GTPASE-ACTIVATING PROTEIN 1-LIKE"/>
    <property type="match status" value="1"/>
</dbReference>
<keyword evidence="5" id="KW-0812">Transmembrane</keyword>
<keyword evidence="5" id="KW-0472">Membrane</keyword>
<evidence type="ECO:0000256" key="5">
    <source>
        <dbReference type="SAM" id="Phobius"/>
    </source>
</evidence>
<dbReference type="Gene3D" id="1.10.8.270">
    <property type="entry name" value="putative rabgap domain of human tbc1 domain family member 14 like domains"/>
    <property type="match status" value="1"/>
</dbReference>
<evidence type="ECO:0000256" key="1">
    <source>
        <dbReference type="ARBA" id="ARBA00022468"/>
    </source>
</evidence>
<feature type="compositionally biased region" description="Low complexity" evidence="4">
    <location>
        <begin position="499"/>
        <end position="515"/>
    </location>
</feature>
<gene>
    <name evidence="7" type="ORF">GLOIN_2v1534853</name>
</gene>
<feature type="region of interest" description="Disordered" evidence="4">
    <location>
        <begin position="597"/>
        <end position="628"/>
    </location>
</feature>
<evidence type="ECO:0000313" key="7">
    <source>
        <dbReference type="EMBL" id="POG78782.1"/>
    </source>
</evidence>
<keyword evidence="8" id="KW-1185">Reference proteome</keyword>
<evidence type="ECO:0000256" key="3">
    <source>
        <dbReference type="SAM" id="Coils"/>
    </source>
</evidence>
<dbReference type="InterPro" id="IPR050302">
    <property type="entry name" value="Rab_GAP_TBC_domain"/>
</dbReference>
<feature type="coiled-coil region" evidence="3">
    <location>
        <begin position="541"/>
        <end position="596"/>
    </location>
</feature>
<feature type="region of interest" description="Disordered" evidence="4">
    <location>
        <begin position="455"/>
        <end position="527"/>
    </location>
</feature>
<dbReference type="PANTHER" id="PTHR47219:SF9">
    <property type="entry name" value="GTPASE ACTIVATING PROTEIN AND CENTROSOME-ASSOCIATED, ISOFORM B"/>
    <property type="match status" value="1"/>
</dbReference>